<keyword evidence="5" id="KW-1185">Reference proteome</keyword>
<feature type="region of interest" description="Disordered" evidence="2">
    <location>
        <begin position="623"/>
        <end position="668"/>
    </location>
</feature>
<protein>
    <submittedName>
        <fullName evidence="4">SpoIIE family protein phosphatase</fullName>
    </submittedName>
</protein>
<dbReference type="RefSeq" id="WP_156205996.1">
    <property type="nucleotide sequence ID" value="NZ_WHPN01000262.1"/>
</dbReference>
<dbReference type="PANTHER" id="PTHR43156">
    <property type="entry name" value="STAGE II SPORULATION PROTEIN E-RELATED"/>
    <property type="match status" value="1"/>
</dbReference>
<evidence type="ECO:0000313" key="5">
    <source>
        <dbReference type="Proteomes" id="UP000621266"/>
    </source>
</evidence>
<dbReference type="InterPro" id="IPR029016">
    <property type="entry name" value="GAF-like_dom_sf"/>
</dbReference>
<dbReference type="Gene3D" id="3.30.450.40">
    <property type="match status" value="1"/>
</dbReference>
<dbReference type="Proteomes" id="UP000621266">
    <property type="component" value="Unassembled WGS sequence"/>
</dbReference>
<dbReference type="SMART" id="SM00331">
    <property type="entry name" value="PP2C_SIG"/>
    <property type="match status" value="1"/>
</dbReference>
<dbReference type="CDD" id="cd16936">
    <property type="entry name" value="HATPase_RsbW-like"/>
    <property type="match status" value="1"/>
</dbReference>
<dbReference type="InterPro" id="IPR036890">
    <property type="entry name" value="HATPase_C_sf"/>
</dbReference>
<dbReference type="NCBIfam" id="TIGR00229">
    <property type="entry name" value="sensory_box"/>
    <property type="match status" value="1"/>
</dbReference>
<dbReference type="Gene3D" id="3.60.40.10">
    <property type="entry name" value="PPM-type phosphatase domain"/>
    <property type="match status" value="1"/>
</dbReference>
<dbReference type="InterPro" id="IPR036457">
    <property type="entry name" value="PPM-type-like_dom_sf"/>
</dbReference>
<dbReference type="InterPro" id="IPR052016">
    <property type="entry name" value="Bact_Sigma-Reg"/>
</dbReference>
<dbReference type="InterPro" id="IPR003018">
    <property type="entry name" value="GAF"/>
</dbReference>
<accession>A0ABQ7FKA9</accession>
<gene>
    <name evidence="4" type="ORF">GCU69_12170</name>
</gene>
<keyword evidence="1" id="KW-0378">Hydrolase</keyword>
<proteinExistence type="predicted"/>
<organism evidence="4 5">
    <name type="scientific">Streptomyces lycii</name>
    <dbReference type="NCBI Taxonomy" id="2654337"/>
    <lineage>
        <taxon>Bacteria</taxon>
        <taxon>Bacillati</taxon>
        <taxon>Actinomycetota</taxon>
        <taxon>Actinomycetes</taxon>
        <taxon>Kitasatosporales</taxon>
        <taxon>Streptomycetaceae</taxon>
        <taxon>Streptomyces</taxon>
    </lineage>
</organism>
<dbReference type="Pfam" id="PF08448">
    <property type="entry name" value="PAS_4"/>
    <property type="match status" value="1"/>
</dbReference>
<dbReference type="Gene3D" id="3.30.565.10">
    <property type="entry name" value="Histidine kinase-like ATPase, C-terminal domain"/>
    <property type="match status" value="1"/>
</dbReference>
<dbReference type="InterPro" id="IPR013656">
    <property type="entry name" value="PAS_4"/>
</dbReference>
<dbReference type="Pfam" id="PF13581">
    <property type="entry name" value="HATPase_c_2"/>
    <property type="match status" value="1"/>
</dbReference>
<dbReference type="PANTHER" id="PTHR43156:SF2">
    <property type="entry name" value="STAGE II SPORULATION PROTEIN E"/>
    <property type="match status" value="1"/>
</dbReference>
<evidence type="ECO:0000259" key="3">
    <source>
        <dbReference type="PROSITE" id="PS50112"/>
    </source>
</evidence>
<dbReference type="SUPFAM" id="SSF55874">
    <property type="entry name" value="ATPase domain of HSP90 chaperone/DNA topoisomerase II/histidine kinase"/>
    <property type="match status" value="1"/>
</dbReference>
<dbReference type="SUPFAM" id="SSF55785">
    <property type="entry name" value="PYP-like sensor domain (PAS domain)"/>
    <property type="match status" value="2"/>
</dbReference>
<comment type="caution">
    <text evidence="4">The sequence shown here is derived from an EMBL/GenBank/DDBJ whole genome shotgun (WGS) entry which is preliminary data.</text>
</comment>
<dbReference type="Pfam" id="PF07228">
    <property type="entry name" value="SpoIIE"/>
    <property type="match status" value="1"/>
</dbReference>
<dbReference type="EMBL" id="WHPN01000262">
    <property type="protein sequence ID" value="KAF4408800.1"/>
    <property type="molecule type" value="Genomic_DNA"/>
</dbReference>
<feature type="domain" description="PAS" evidence="3">
    <location>
        <begin position="19"/>
        <end position="61"/>
    </location>
</feature>
<reference evidence="4 5" key="1">
    <citation type="submission" date="2019-10" db="EMBL/GenBank/DDBJ databases">
        <title>Streptomyces tenebrisbrunneis sp.nov., an endogenous actinomycete isolated from of Lycium ruthenicum.</title>
        <authorList>
            <person name="Ma L."/>
        </authorList>
    </citation>
    <scope>NUCLEOTIDE SEQUENCE [LARGE SCALE GENOMIC DNA]</scope>
    <source>
        <strain evidence="4 5">TRM 66187</strain>
    </source>
</reference>
<dbReference type="PROSITE" id="PS50112">
    <property type="entry name" value="PAS"/>
    <property type="match status" value="1"/>
</dbReference>
<dbReference type="SUPFAM" id="SSF55781">
    <property type="entry name" value="GAF domain-like"/>
    <property type="match status" value="1"/>
</dbReference>
<evidence type="ECO:0000313" key="4">
    <source>
        <dbReference type="EMBL" id="KAF4408800.1"/>
    </source>
</evidence>
<dbReference type="InterPro" id="IPR003594">
    <property type="entry name" value="HATPase_dom"/>
</dbReference>
<dbReference type="CDD" id="cd00130">
    <property type="entry name" value="PAS"/>
    <property type="match status" value="2"/>
</dbReference>
<dbReference type="Gene3D" id="3.30.450.20">
    <property type="entry name" value="PAS domain"/>
    <property type="match status" value="2"/>
</dbReference>
<sequence>MDPTLQVHEPDQPSGGVVVLLLDEDGTVLQCPSAAFGLTGRTASELRGRPFTELVPDSDRQPGRRGGPGEMQQLRTVLLHRDGTEVPVDAAMVPLPDGCPARHVVCLSPAPTDDNPRHPAKDRALLRAMFEQNHFGLVVHGTDLGIERGTLNSCLPGGFVTDRPPPGARLSDAVLDEDAAAIEEQLRRVLETGEPVIDWEQSARPRRNPGEERMLSMSVFRLHDGHGRALGVAAVYTDVTTEHAARRRLRLLQAAAERLGQNLDVTGNAEELAEILVPSFADLVSVDLSDSVFEGQETGAFVPGTRLRRIAVASADGRWPAEIDQLGDVVRAREQESFNLREGTSLRVEDLESWRDELDPDEERRRLLFPDGATSAMFVPLHARGAVLGVMGLWRRGERARFAEDDVSLIEEIASRAALSLENARRYTTELRTVEMLQRSLLPPAGVDLSAAETAGTYIPASTAAGMGGSWYDVIPLSSARVAFVIGDVVGHGLGATATMGRLRTAVQTLADLDMAPEELLTHLDDLVIRLGSTEPQPGNGGVLGTTCLYCVYDPVTGRCSMASAGHPPPLLTCPGGPTHYADLKPGPALGSGGMPFEPLDLHLTPGSVLAFYTNKLVVHGGRPAGAEESGGGRAGAESGEGRERAESGGGRAGDAPEEPDGCGEQPLRPLVEGVATAVERGGSPAEIGRAALDQVLTEVPADDVALLVARVRALDEGSTAAWRFTDDPAVVSEARELVINQLTTWGLDQLTFTTELIVSELITNAIRYAGAPIGLRLIKDRTLICEVSDPSQTQPHLRRARLTDEGGRGLFLIAQLAHRWGSRYTHSGKTIWTEQPLNGVPEVPLDLF</sequence>
<dbReference type="InterPro" id="IPR001932">
    <property type="entry name" value="PPM-type_phosphatase-like_dom"/>
</dbReference>
<dbReference type="Pfam" id="PF13426">
    <property type="entry name" value="PAS_9"/>
    <property type="match status" value="1"/>
</dbReference>
<evidence type="ECO:0000256" key="2">
    <source>
        <dbReference type="SAM" id="MobiDB-lite"/>
    </source>
</evidence>
<evidence type="ECO:0000256" key="1">
    <source>
        <dbReference type="ARBA" id="ARBA00022801"/>
    </source>
</evidence>
<feature type="region of interest" description="Disordered" evidence="2">
    <location>
        <begin position="47"/>
        <end position="70"/>
    </location>
</feature>
<name>A0ABQ7FKA9_9ACTN</name>
<dbReference type="InterPro" id="IPR000014">
    <property type="entry name" value="PAS"/>
</dbReference>
<dbReference type="InterPro" id="IPR035965">
    <property type="entry name" value="PAS-like_dom_sf"/>
</dbReference>
<dbReference type="Pfam" id="PF01590">
    <property type="entry name" value="GAF"/>
    <property type="match status" value="1"/>
</dbReference>